<dbReference type="Proteomes" id="UP001237156">
    <property type="component" value="Unassembled WGS sequence"/>
</dbReference>
<gene>
    <name evidence="1" type="ORF">QB898_05720</name>
</gene>
<dbReference type="AlphaFoldDB" id="A0AAW6RGF8"/>
<accession>A0AAW6RGF8</accession>
<dbReference type="RefSeq" id="WP_279524159.1">
    <property type="nucleotide sequence ID" value="NZ_JARVII010000009.1"/>
</dbReference>
<sequence length="113" mass="12438">MSQDPVLLLRICGKGFAKLAAGQIKAKYREAKPYWQKRLLKPDGQPRSFSAVHIRNGYRADAPLAVFAFGGISAQLQEHEGKPCYRIDLGPLIEIRHYGDNSESSGQPGEKGA</sequence>
<proteinExistence type="predicted"/>
<reference evidence="1 2" key="1">
    <citation type="submission" date="2023-04" db="EMBL/GenBank/DDBJ databases">
        <title>Ottowia paracancer sp. nov., isolated from human stomach.</title>
        <authorList>
            <person name="Song Y."/>
        </authorList>
    </citation>
    <scope>NUCLEOTIDE SEQUENCE [LARGE SCALE GENOMIC DNA]</scope>
    <source>
        <strain evidence="1 2">10c7w1</strain>
    </source>
</reference>
<organism evidence="1 2">
    <name type="scientific">Ottowia cancrivicina</name>
    <dbReference type="NCBI Taxonomy" id="3040346"/>
    <lineage>
        <taxon>Bacteria</taxon>
        <taxon>Pseudomonadati</taxon>
        <taxon>Pseudomonadota</taxon>
        <taxon>Betaproteobacteria</taxon>
        <taxon>Burkholderiales</taxon>
        <taxon>Comamonadaceae</taxon>
        <taxon>Ottowia</taxon>
    </lineage>
</organism>
<protein>
    <submittedName>
        <fullName evidence="1">Uncharacterized protein</fullName>
    </submittedName>
</protein>
<evidence type="ECO:0000313" key="1">
    <source>
        <dbReference type="EMBL" id="MDG9699224.1"/>
    </source>
</evidence>
<name>A0AAW6RGF8_9BURK</name>
<dbReference type="EMBL" id="JARVII010000009">
    <property type="protein sequence ID" value="MDG9699224.1"/>
    <property type="molecule type" value="Genomic_DNA"/>
</dbReference>
<keyword evidence="2" id="KW-1185">Reference proteome</keyword>
<comment type="caution">
    <text evidence="1">The sequence shown here is derived from an EMBL/GenBank/DDBJ whole genome shotgun (WGS) entry which is preliminary data.</text>
</comment>
<evidence type="ECO:0000313" key="2">
    <source>
        <dbReference type="Proteomes" id="UP001237156"/>
    </source>
</evidence>